<feature type="compositionally biased region" description="Basic and acidic residues" evidence="4">
    <location>
        <begin position="386"/>
        <end position="487"/>
    </location>
</feature>
<protein>
    <recommendedName>
        <fullName evidence="5">AIG1-type G domain-containing protein</fullName>
    </recommendedName>
</protein>
<dbReference type="Gene3D" id="3.40.50.300">
    <property type="entry name" value="P-loop containing nucleotide triphosphate hydrolases"/>
    <property type="match status" value="1"/>
</dbReference>
<keyword evidence="2" id="KW-0547">Nucleotide-binding</keyword>
<dbReference type="EMBL" id="JBAMIC010000019">
    <property type="protein sequence ID" value="KAK7093290.1"/>
    <property type="molecule type" value="Genomic_DNA"/>
</dbReference>
<dbReference type="InterPro" id="IPR006703">
    <property type="entry name" value="G_AIG1"/>
</dbReference>
<comment type="similarity">
    <text evidence="1">Belongs to the TRAFAC class TrmE-Era-EngA-EngB-Septin-like GTPase superfamily. AIG1/Toc34/Toc159-like paraseptin GTPase family. IAN subfamily.</text>
</comment>
<proteinExistence type="inferred from homology"/>
<evidence type="ECO:0000256" key="2">
    <source>
        <dbReference type="ARBA" id="ARBA00022741"/>
    </source>
</evidence>
<dbReference type="AlphaFoldDB" id="A0AAN9G461"/>
<evidence type="ECO:0000313" key="7">
    <source>
        <dbReference type="Proteomes" id="UP001374579"/>
    </source>
</evidence>
<dbReference type="FunFam" id="3.40.50.300:FF:000366">
    <property type="entry name" value="GTPase, IMAP family member 2"/>
    <property type="match status" value="1"/>
</dbReference>
<keyword evidence="7" id="KW-1185">Reference proteome</keyword>
<dbReference type="PROSITE" id="PS51720">
    <property type="entry name" value="G_AIG1"/>
    <property type="match status" value="1"/>
</dbReference>
<feature type="domain" description="AIG1-type G" evidence="5">
    <location>
        <begin position="153"/>
        <end position="356"/>
    </location>
</feature>
<dbReference type="GO" id="GO:0005525">
    <property type="term" value="F:GTP binding"/>
    <property type="evidence" value="ECO:0007669"/>
    <property type="project" value="UniProtKB-KW"/>
</dbReference>
<dbReference type="Proteomes" id="UP001374579">
    <property type="component" value="Unassembled WGS sequence"/>
</dbReference>
<dbReference type="InterPro" id="IPR045058">
    <property type="entry name" value="GIMA/IAN/Toc"/>
</dbReference>
<comment type="caution">
    <text evidence="6">The sequence shown here is derived from an EMBL/GenBank/DDBJ whole genome shotgun (WGS) entry which is preliminary data.</text>
</comment>
<organism evidence="6 7">
    <name type="scientific">Littorina saxatilis</name>
    <dbReference type="NCBI Taxonomy" id="31220"/>
    <lineage>
        <taxon>Eukaryota</taxon>
        <taxon>Metazoa</taxon>
        <taxon>Spiralia</taxon>
        <taxon>Lophotrochozoa</taxon>
        <taxon>Mollusca</taxon>
        <taxon>Gastropoda</taxon>
        <taxon>Caenogastropoda</taxon>
        <taxon>Littorinimorpha</taxon>
        <taxon>Littorinoidea</taxon>
        <taxon>Littorinidae</taxon>
        <taxon>Littorina</taxon>
    </lineage>
</organism>
<dbReference type="PANTHER" id="PTHR10903:SF184">
    <property type="entry name" value="GTP-BINDING PROTEIN A"/>
    <property type="match status" value="1"/>
</dbReference>
<keyword evidence="3" id="KW-0342">GTP-binding</keyword>
<feature type="region of interest" description="Disordered" evidence="4">
    <location>
        <begin position="386"/>
        <end position="576"/>
    </location>
</feature>
<evidence type="ECO:0000313" key="6">
    <source>
        <dbReference type="EMBL" id="KAK7093290.1"/>
    </source>
</evidence>
<evidence type="ECO:0000259" key="5">
    <source>
        <dbReference type="PROSITE" id="PS51720"/>
    </source>
</evidence>
<feature type="region of interest" description="Disordered" evidence="4">
    <location>
        <begin position="79"/>
        <end position="118"/>
    </location>
</feature>
<dbReference type="SUPFAM" id="SSF52540">
    <property type="entry name" value="P-loop containing nucleoside triphosphate hydrolases"/>
    <property type="match status" value="1"/>
</dbReference>
<feature type="compositionally biased region" description="Pro residues" evidence="4">
    <location>
        <begin position="102"/>
        <end position="116"/>
    </location>
</feature>
<dbReference type="Pfam" id="PF04548">
    <property type="entry name" value="AIG1"/>
    <property type="match status" value="1"/>
</dbReference>
<evidence type="ECO:0000256" key="4">
    <source>
        <dbReference type="SAM" id="MobiDB-lite"/>
    </source>
</evidence>
<reference evidence="6 7" key="1">
    <citation type="submission" date="2024-02" db="EMBL/GenBank/DDBJ databases">
        <title>Chromosome-scale genome assembly of the rough periwinkle Littorina saxatilis.</title>
        <authorList>
            <person name="De Jode A."/>
            <person name="Faria R."/>
            <person name="Formenti G."/>
            <person name="Sims Y."/>
            <person name="Smith T.P."/>
            <person name="Tracey A."/>
            <person name="Wood J.M.D."/>
            <person name="Zagrodzka Z.B."/>
            <person name="Johannesson K."/>
            <person name="Butlin R.K."/>
            <person name="Leder E.H."/>
        </authorList>
    </citation>
    <scope>NUCLEOTIDE SEQUENCE [LARGE SCALE GENOMIC DNA]</scope>
    <source>
        <strain evidence="6">Snail1</strain>
        <tissue evidence="6">Muscle</tissue>
    </source>
</reference>
<accession>A0AAN9G461</accession>
<dbReference type="PANTHER" id="PTHR10903">
    <property type="entry name" value="GTPASE, IMAP FAMILY MEMBER-RELATED"/>
    <property type="match status" value="1"/>
</dbReference>
<feature type="compositionally biased region" description="Basic and acidic residues" evidence="4">
    <location>
        <begin position="493"/>
        <end position="518"/>
    </location>
</feature>
<dbReference type="InterPro" id="IPR027417">
    <property type="entry name" value="P-loop_NTPase"/>
</dbReference>
<evidence type="ECO:0000256" key="1">
    <source>
        <dbReference type="ARBA" id="ARBA00008535"/>
    </source>
</evidence>
<dbReference type="SUPFAM" id="SSF81995">
    <property type="entry name" value="beta-sandwich domain of Sec23/24"/>
    <property type="match status" value="1"/>
</dbReference>
<evidence type="ECO:0000256" key="3">
    <source>
        <dbReference type="ARBA" id="ARBA00023134"/>
    </source>
</evidence>
<name>A0AAN9G461_9CAEN</name>
<gene>
    <name evidence="6" type="ORF">V1264_007069</name>
</gene>
<sequence>MANRTELQSWAAQEKLPSEVTTVLLDNGFTDLGQLKDLSPGDVKECFQNSGMLKLAHCLALNKAIAKLSTSSNGATGGFAATSHFHSQPPPPQSYPSVSSHPYPPPQQPFSPPYPSHPQQYYKQPQPFVGQHYHPGSQSGAGADMESMRFPGGECFRFLLLGKTGSGKSTTGNTIFGEKLFNTAATFSSVTSDCEMKVSNRGGRKIEIIDSPGLYDTHKTQEEICVTIVQAVAGMHPGPHAILFVVRMGRYTAEEYGAYKRLKALFDENITKYTIVLFTHGDMLEHERKSIEDLLDRDTPKELQEVLKECSNRYIVFNNMARDTHAQVEQLLSMVRHMVAQNGGQAYSCPKYGQIGQGMEEEVARRLQEVEKKDLKRQKYVQQLEKQTHEAEETAQRTKEQFQKNEAERQRRMEAEKQKRQQLEDQLQDHKREQEEKFQRHQEELQRLHREREEQERMMKEKEQEMTERERQRAEEVAEKMRQREQEMQDAMKQQEERLAKQREQDEERRGEMEKQRQEFAQQIEEQCRQDREELQKREEERERLYQEKRDEEKAAAKKREEDREREMGKLRENIVNEEESNFIEQTASTIAGIARRGAFKVFFEI</sequence>
<feature type="compositionally biased region" description="Basic and acidic residues" evidence="4">
    <location>
        <begin position="526"/>
        <end position="575"/>
    </location>
</feature>